<comment type="caution">
    <text evidence="5">The sequence shown here is derived from an EMBL/GenBank/DDBJ whole genome shotgun (WGS) entry which is preliminary data.</text>
</comment>
<dbReference type="CDD" id="cd00038">
    <property type="entry name" value="CAP_ED"/>
    <property type="match status" value="1"/>
</dbReference>
<keyword evidence="6" id="KW-1185">Reference proteome</keyword>
<feature type="domain" description="Cyclic nucleotide-binding" evidence="4">
    <location>
        <begin position="28"/>
        <end position="148"/>
    </location>
</feature>
<dbReference type="Proteomes" id="UP000192534">
    <property type="component" value="Unassembled WGS sequence"/>
</dbReference>
<evidence type="ECO:0000313" key="5">
    <source>
        <dbReference type="EMBL" id="ORB52215.1"/>
    </source>
</evidence>
<evidence type="ECO:0000256" key="3">
    <source>
        <dbReference type="ARBA" id="ARBA00048132"/>
    </source>
</evidence>
<evidence type="ECO:0000256" key="1">
    <source>
        <dbReference type="ARBA" id="ARBA00022630"/>
    </source>
</evidence>
<name>A0A1X0IUX2_MYCRH</name>
<dbReference type="InterPro" id="IPR023753">
    <property type="entry name" value="FAD/NAD-binding_dom"/>
</dbReference>
<sequence>MSTRIMSEVTAEERESTSLAETPDIYGAYPRLSDDQIATLEAGGARRAVETGEILVQEGKRSDYFFVILSGKIAVSTTDDMGIRHVIRVHGPGRFLGELGDLEGQAAFYTAEVVEPGEVLVIPTERVRDLVVHDPVLSDLILRAYLLRRSLLIQQEHGFRIIGSCYSPDTARLREFAARNRLPHRWIDLERDKHAERLLQRFGISPQDAPVVVWGGAVLRNPTNTELARWVGLPAPDTVPDECDLVVVGAGPAGLGAAVYAASEGLTTATIERFATGGQAGTSSRIENYLGFPGGISGADLAERAALQAGKFGARTIVSTEITRLESSGGQHRLTLANGTSVVARAVVLAMGARYRKLCVPGIETFEGNGVYYAATFQEALMCGIGPVVIVGGGNSAGQAAVFLSSLVSRVYVVIRGDDLNKDMSRYLVDQILLNPRVTVLSCTEVREVHGNGVLSSVVTEDKRTGERQSIQTPALFVFIGADPNTGWLAGAIQLDDRGFIPTGQAALYSDTDENQLRTPGQPRTLETSQPGVFAAGDVRSGSVKRVASAVGEGAMAISQIHAYFGG</sequence>
<evidence type="ECO:0000259" key="4">
    <source>
        <dbReference type="PROSITE" id="PS50042"/>
    </source>
</evidence>
<dbReference type="PANTHER" id="PTHR48105">
    <property type="entry name" value="THIOREDOXIN REDUCTASE 1-RELATED-RELATED"/>
    <property type="match status" value="1"/>
</dbReference>
<dbReference type="InterPro" id="IPR014710">
    <property type="entry name" value="RmlC-like_jellyroll"/>
</dbReference>
<dbReference type="SUPFAM" id="SSF51206">
    <property type="entry name" value="cAMP-binding domain-like"/>
    <property type="match status" value="1"/>
</dbReference>
<dbReference type="SMART" id="SM00100">
    <property type="entry name" value="cNMP"/>
    <property type="match status" value="1"/>
</dbReference>
<dbReference type="Pfam" id="PF07992">
    <property type="entry name" value="Pyr_redox_2"/>
    <property type="match status" value="1"/>
</dbReference>
<dbReference type="PRINTS" id="PR00368">
    <property type="entry name" value="FADPNR"/>
</dbReference>
<dbReference type="InterPro" id="IPR036188">
    <property type="entry name" value="FAD/NAD-bd_sf"/>
</dbReference>
<dbReference type="AlphaFoldDB" id="A0A1X0IUX2"/>
<proteinExistence type="predicted"/>
<gene>
    <name evidence="5" type="ORF">BST42_14655</name>
</gene>
<dbReference type="Gene3D" id="3.50.50.60">
    <property type="entry name" value="FAD/NAD(P)-binding domain"/>
    <property type="match status" value="2"/>
</dbReference>
<comment type="catalytic activity">
    <reaction evidence="3">
        <text>[thioredoxin]-dithiol + NADP(+) = [thioredoxin]-disulfide + NADPH + H(+)</text>
        <dbReference type="Rhea" id="RHEA:20345"/>
        <dbReference type="Rhea" id="RHEA-COMP:10698"/>
        <dbReference type="Rhea" id="RHEA-COMP:10700"/>
        <dbReference type="ChEBI" id="CHEBI:15378"/>
        <dbReference type="ChEBI" id="CHEBI:29950"/>
        <dbReference type="ChEBI" id="CHEBI:50058"/>
        <dbReference type="ChEBI" id="CHEBI:57783"/>
        <dbReference type="ChEBI" id="CHEBI:58349"/>
        <dbReference type="EC" id="1.8.1.9"/>
    </reaction>
</comment>
<reference evidence="5 6" key="1">
    <citation type="submission" date="2016-12" db="EMBL/GenBank/DDBJ databases">
        <title>The new phylogeny of genus Mycobacterium.</title>
        <authorList>
            <person name="Tortoli E."/>
            <person name="Trovato A."/>
            <person name="Cirillo D.M."/>
        </authorList>
    </citation>
    <scope>NUCLEOTIDE SEQUENCE [LARGE SCALE GENOMIC DNA]</scope>
    <source>
        <strain evidence="5 6">DSM 44223</strain>
    </source>
</reference>
<protein>
    <submittedName>
        <fullName evidence="5">Cyclic nucleotide-binding protein</fullName>
    </submittedName>
</protein>
<dbReference type="RefSeq" id="WP_083119864.1">
    <property type="nucleotide sequence ID" value="NZ_JACKUO010000026.1"/>
</dbReference>
<dbReference type="EMBL" id="MVIH01000006">
    <property type="protein sequence ID" value="ORB52215.1"/>
    <property type="molecule type" value="Genomic_DNA"/>
</dbReference>
<evidence type="ECO:0000256" key="2">
    <source>
        <dbReference type="ARBA" id="ARBA00023002"/>
    </source>
</evidence>
<dbReference type="OrthoDB" id="109585at2"/>
<dbReference type="Gene3D" id="2.60.120.10">
    <property type="entry name" value="Jelly Rolls"/>
    <property type="match status" value="1"/>
</dbReference>
<dbReference type="SUPFAM" id="SSF51905">
    <property type="entry name" value="FAD/NAD(P)-binding domain"/>
    <property type="match status" value="1"/>
</dbReference>
<dbReference type="Pfam" id="PF00027">
    <property type="entry name" value="cNMP_binding"/>
    <property type="match status" value="1"/>
</dbReference>
<keyword evidence="1" id="KW-0285">Flavoprotein</keyword>
<keyword evidence="2" id="KW-0560">Oxidoreductase</keyword>
<dbReference type="PROSITE" id="PS50042">
    <property type="entry name" value="CNMP_BINDING_3"/>
    <property type="match status" value="1"/>
</dbReference>
<dbReference type="InterPro" id="IPR000595">
    <property type="entry name" value="cNMP-bd_dom"/>
</dbReference>
<accession>A0A1X0IUX2</accession>
<dbReference type="GO" id="GO:0004791">
    <property type="term" value="F:thioredoxin-disulfide reductase (NADPH) activity"/>
    <property type="evidence" value="ECO:0007669"/>
    <property type="project" value="UniProtKB-EC"/>
</dbReference>
<dbReference type="PRINTS" id="PR00469">
    <property type="entry name" value="PNDRDTASEII"/>
</dbReference>
<evidence type="ECO:0000313" key="6">
    <source>
        <dbReference type="Proteomes" id="UP000192534"/>
    </source>
</evidence>
<organism evidence="5 6">
    <name type="scientific">Mycolicibacterium rhodesiae</name>
    <name type="common">Mycobacterium rhodesiae</name>
    <dbReference type="NCBI Taxonomy" id="36814"/>
    <lineage>
        <taxon>Bacteria</taxon>
        <taxon>Bacillati</taxon>
        <taxon>Actinomycetota</taxon>
        <taxon>Actinomycetes</taxon>
        <taxon>Mycobacteriales</taxon>
        <taxon>Mycobacteriaceae</taxon>
        <taxon>Mycolicibacterium</taxon>
    </lineage>
</organism>
<dbReference type="InterPro" id="IPR050097">
    <property type="entry name" value="Ferredoxin-NADP_redctase_2"/>
</dbReference>
<dbReference type="InterPro" id="IPR018490">
    <property type="entry name" value="cNMP-bd_dom_sf"/>
</dbReference>